<dbReference type="InterPro" id="IPR001132">
    <property type="entry name" value="SMAD_dom_Dwarfin-type"/>
</dbReference>
<proteinExistence type="predicted"/>
<dbReference type="eggNOG" id="KOG3701">
    <property type="taxonomic scope" value="Eukaryota"/>
</dbReference>
<dbReference type="Pfam" id="PF03166">
    <property type="entry name" value="MH2"/>
    <property type="match status" value="1"/>
</dbReference>
<reference evidence="4" key="1">
    <citation type="submission" date="2017-05" db="UniProtKB">
        <authorList>
            <consortium name="EnsemblMetazoa"/>
        </authorList>
    </citation>
    <scope>IDENTIFICATION</scope>
</reference>
<dbReference type="PROSITE" id="PS51076">
    <property type="entry name" value="MH2"/>
    <property type="match status" value="1"/>
</dbReference>
<dbReference type="GO" id="GO:0030154">
    <property type="term" value="P:cell differentiation"/>
    <property type="evidence" value="ECO:0007669"/>
    <property type="project" value="TreeGrafter"/>
</dbReference>
<dbReference type="PANTHER" id="PTHR13703:SF61">
    <property type="entry name" value="PROTEIN MOTHERS AGAINST DPP"/>
    <property type="match status" value="1"/>
</dbReference>
<sequence>MYTMRLRFVNGWGTKYHRQDITITHCWIEIHLHGPWQNHITNGQA</sequence>
<dbReference type="Gene3D" id="2.60.200.10">
    <property type="match status" value="1"/>
</dbReference>
<dbReference type="GO" id="GO:0060395">
    <property type="term" value="P:SMAD protein signal transduction"/>
    <property type="evidence" value="ECO:0007669"/>
    <property type="project" value="TreeGrafter"/>
</dbReference>
<evidence type="ECO:0000313" key="4">
    <source>
        <dbReference type="EnsemblMetazoa" id="Aqu2.1.07466_001"/>
    </source>
</evidence>
<dbReference type="InterPro" id="IPR013790">
    <property type="entry name" value="Dwarfin"/>
</dbReference>
<evidence type="ECO:0000256" key="1">
    <source>
        <dbReference type="ARBA" id="ARBA00023015"/>
    </source>
</evidence>
<name>A0A1X7SZ53_AMPQE</name>
<dbReference type="InParanoid" id="A0A1X7SZ53"/>
<dbReference type="InterPro" id="IPR017855">
    <property type="entry name" value="SMAD-like_dom_sf"/>
</dbReference>
<dbReference type="PANTHER" id="PTHR13703">
    <property type="entry name" value="SMAD"/>
    <property type="match status" value="1"/>
</dbReference>
<dbReference type="STRING" id="400682.A0A1X7SZ53"/>
<organism evidence="4">
    <name type="scientific">Amphimedon queenslandica</name>
    <name type="common">Sponge</name>
    <dbReference type="NCBI Taxonomy" id="400682"/>
    <lineage>
        <taxon>Eukaryota</taxon>
        <taxon>Metazoa</taxon>
        <taxon>Porifera</taxon>
        <taxon>Demospongiae</taxon>
        <taxon>Heteroscleromorpha</taxon>
        <taxon>Haplosclerida</taxon>
        <taxon>Niphatidae</taxon>
        <taxon>Amphimedon</taxon>
    </lineage>
</organism>
<keyword evidence="1" id="KW-0805">Transcription regulation</keyword>
<feature type="domain" description="MH2" evidence="3">
    <location>
        <begin position="1"/>
        <end position="45"/>
    </location>
</feature>
<dbReference type="GO" id="GO:0071144">
    <property type="term" value="C:heteromeric SMAD protein complex"/>
    <property type="evidence" value="ECO:0007669"/>
    <property type="project" value="TreeGrafter"/>
</dbReference>
<keyword evidence="2" id="KW-0804">Transcription</keyword>
<dbReference type="GO" id="GO:0000981">
    <property type="term" value="F:DNA-binding transcription factor activity, RNA polymerase II-specific"/>
    <property type="evidence" value="ECO:0007669"/>
    <property type="project" value="TreeGrafter"/>
</dbReference>
<evidence type="ECO:0000256" key="2">
    <source>
        <dbReference type="ARBA" id="ARBA00023163"/>
    </source>
</evidence>
<dbReference type="GO" id="GO:0000978">
    <property type="term" value="F:RNA polymerase II cis-regulatory region sequence-specific DNA binding"/>
    <property type="evidence" value="ECO:0007669"/>
    <property type="project" value="TreeGrafter"/>
</dbReference>
<dbReference type="AlphaFoldDB" id="A0A1X7SZ53"/>
<dbReference type="SUPFAM" id="SSF49879">
    <property type="entry name" value="SMAD/FHA domain"/>
    <property type="match status" value="1"/>
</dbReference>
<accession>A0A1X7SZ53</accession>
<dbReference type="GO" id="GO:0009653">
    <property type="term" value="P:anatomical structure morphogenesis"/>
    <property type="evidence" value="ECO:0007669"/>
    <property type="project" value="TreeGrafter"/>
</dbReference>
<evidence type="ECO:0000259" key="3">
    <source>
        <dbReference type="PROSITE" id="PS51076"/>
    </source>
</evidence>
<protein>
    <recommendedName>
        <fullName evidence="3">MH2 domain-containing protein</fullName>
    </recommendedName>
</protein>
<dbReference type="EnsemblMetazoa" id="Aqu2.1.07466_001">
    <property type="protein sequence ID" value="Aqu2.1.07466_001"/>
    <property type="gene ID" value="Aqu2.1.07466"/>
</dbReference>
<dbReference type="InterPro" id="IPR008984">
    <property type="entry name" value="SMAD_FHA_dom_sf"/>
</dbReference>
<dbReference type="GO" id="GO:0070411">
    <property type="term" value="F:I-SMAD binding"/>
    <property type="evidence" value="ECO:0007669"/>
    <property type="project" value="TreeGrafter"/>
</dbReference>